<accession>A0A0E9X6G5</accession>
<dbReference type="InterPro" id="IPR042178">
    <property type="entry name" value="Serpin_sf_1"/>
</dbReference>
<dbReference type="Gene3D" id="3.30.497.10">
    <property type="entry name" value="Antithrombin, subunit I, domain 2"/>
    <property type="match status" value="1"/>
</dbReference>
<dbReference type="InterPro" id="IPR042185">
    <property type="entry name" value="Serpin_sf_2"/>
</dbReference>
<dbReference type="InterPro" id="IPR000215">
    <property type="entry name" value="Serpin_fam"/>
</dbReference>
<sequence length="239" mass="27023">MRAQSQLNDFMEKTSPWKTKLLFQDINSTSDLLFASSMHFKGKWRTMFRPEATSLQEFWIDDKTSVTVPLMTHKGIYSYLDDKRRKCTVLKLPLSRHAYMLLVLPYEGAQMDTIEDKLTVHISEWTQHLKEGLLEVSLPKLSLNVVNDLQSILTNLGLPSLLGTGANFSHLSRKENFTVGEVLNEVVFETSEEGSEQQDEPKGAEAAMKLTVNRPFCFAIVEESSSALLLLGRIGNPVK</sequence>
<dbReference type="Gene3D" id="2.30.39.10">
    <property type="entry name" value="Alpha-1-antitrypsin, domain 1"/>
    <property type="match status" value="1"/>
</dbReference>
<dbReference type="InterPro" id="IPR036186">
    <property type="entry name" value="Serpin_sf"/>
</dbReference>
<dbReference type="Gene3D" id="2.10.310.10">
    <property type="entry name" value="Serpins superfamily"/>
    <property type="match status" value="1"/>
</dbReference>
<evidence type="ECO:0000256" key="1">
    <source>
        <dbReference type="RuleBase" id="RU000411"/>
    </source>
</evidence>
<evidence type="ECO:0000259" key="2">
    <source>
        <dbReference type="SMART" id="SM00093"/>
    </source>
</evidence>
<dbReference type="MEROPS" id="I04.972"/>
<dbReference type="AlphaFoldDB" id="A0A0E9X6G5"/>
<name>A0A0E9X6G5_ANGAN</name>
<evidence type="ECO:0000313" key="3">
    <source>
        <dbReference type="EMBL" id="JAH98219.1"/>
    </source>
</evidence>
<reference evidence="3" key="1">
    <citation type="submission" date="2014-11" db="EMBL/GenBank/DDBJ databases">
        <authorList>
            <person name="Amaro Gonzalez C."/>
        </authorList>
    </citation>
    <scope>NUCLEOTIDE SEQUENCE</scope>
</reference>
<protein>
    <recommendedName>
        <fullName evidence="2">Serpin domain-containing protein</fullName>
    </recommendedName>
</protein>
<dbReference type="Pfam" id="PF00079">
    <property type="entry name" value="Serpin"/>
    <property type="match status" value="1"/>
</dbReference>
<proteinExistence type="inferred from homology"/>
<comment type="similarity">
    <text evidence="1">Belongs to the serpin family.</text>
</comment>
<dbReference type="PANTHER" id="PTHR11461:SF13">
    <property type="entry name" value="ANGIOTENSINOGEN"/>
    <property type="match status" value="1"/>
</dbReference>
<dbReference type="SUPFAM" id="SSF56574">
    <property type="entry name" value="Serpins"/>
    <property type="match status" value="1"/>
</dbReference>
<dbReference type="GO" id="GO:0005615">
    <property type="term" value="C:extracellular space"/>
    <property type="evidence" value="ECO:0007669"/>
    <property type="project" value="InterPro"/>
</dbReference>
<organism evidence="3">
    <name type="scientific">Anguilla anguilla</name>
    <name type="common">European freshwater eel</name>
    <name type="synonym">Muraena anguilla</name>
    <dbReference type="NCBI Taxonomy" id="7936"/>
    <lineage>
        <taxon>Eukaryota</taxon>
        <taxon>Metazoa</taxon>
        <taxon>Chordata</taxon>
        <taxon>Craniata</taxon>
        <taxon>Vertebrata</taxon>
        <taxon>Euteleostomi</taxon>
        <taxon>Actinopterygii</taxon>
        <taxon>Neopterygii</taxon>
        <taxon>Teleostei</taxon>
        <taxon>Anguilliformes</taxon>
        <taxon>Anguillidae</taxon>
        <taxon>Anguilla</taxon>
    </lineage>
</organism>
<dbReference type="PANTHER" id="PTHR11461">
    <property type="entry name" value="SERINE PROTEASE INHIBITOR, SERPIN"/>
    <property type="match status" value="1"/>
</dbReference>
<dbReference type="InterPro" id="IPR023796">
    <property type="entry name" value="Serpin_dom"/>
</dbReference>
<dbReference type="GO" id="GO:0004867">
    <property type="term" value="F:serine-type endopeptidase inhibitor activity"/>
    <property type="evidence" value="ECO:0007669"/>
    <property type="project" value="InterPro"/>
</dbReference>
<dbReference type="EMBL" id="GBXM01010358">
    <property type="protein sequence ID" value="JAH98219.1"/>
    <property type="molecule type" value="Transcribed_RNA"/>
</dbReference>
<dbReference type="SMART" id="SM00093">
    <property type="entry name" value="SERPIN"/>
    <property type="match status" value="1"/>
</dbReference>
<reference evidence="3" key="2">
    <citation type="journal article" date="2015" name="Fish Shellfish Immunol.">
        <title>Early steps in the European eel (Anguilla anguilla)-Vibrio vulnificus interaction in the gills: Role of the RtxA13 toxin.</title>
        <authorList>
            <person name="Callol A."/>
            <person name="Pajuelo D."/>
            <person name="Ebbesson L."/>
            <person name="Teles M."/>
            <person name="MacKenzie S."/>
            <person name="Amaro C."/>
        </authorList>
    </citation>
    <scope>NUCLEOTIDE SEQUENCE</scope>
</reference>
<feature type="domain" description="Serpin" evidence="2">
    <location>
        <begin position="1"/>
        <end position="237"/>
    </location>
</feature>
<dbReference type="GO" id="GO:0042981">
    <property type="term" value="P:regulation of apoptotic process"/>
    <property type="evidence" value="ECO:0007669"/>
    <property type="project" value="TreeGrafter"/>
</dbReference>